<dbReference type="Pfam" id="PF23140">
    <property type="entry name" value="Gp80"/>
    <property type="match status" value="1"/>
</dbReference>
<accession>X1SKQ0</accession>
<evidence type="ECO:0000313" key="1">
    <source>
        <dbReference type="EMBL" id="GAI68369.1"/>
    </source>
</evidence>
<name>X1SKQ0_9ZZZZ</name>
<proteinExistence type="predicted"/>
<dbReference type="InterPro" id="IPR056908">
    <property type="entry name" value="Gp80-like"/>
</dbReference>
<dbReference type="EMBL" id="BARW01000720">
    <property type="protein sequence ID" value="GAI68369.1"/>
    <property type="molecule type" value="Genomic_DNA"/>
</dbReference>
<reference evidence="1" key="1">
    <citation type="journal article" date="2014" name="Front. Microbiol.">
        <title>High frequency of phylogenetically diverse reductive dehalogenase-homologous genes in deep subseafloor sedimentary metagenomes.</title>
        <authorList>
            <person name="Kawai M."/>
            <person name="Futagami T."/>
            <person name="Toyoda A."/>
            <person name="Takaki Y."/>
            <person name="Nishi S."/>
            <person name="Hori S."/>
            <person name="Arai W."/>
            <person name="Tsubouchi T."/>
            <person name="Morono Y."/>
            <person name="Uchiyama I."/>
            <person name="Ito T."/>
            <person name="Fujiyama A."/>
            <person name="Inagaki F."/>
            <person name="Takami H."/>
        </authorList>
    </citation>
    <scope>NUCLEOTIDE SEQUENCE</scope>
    <source>
        <strain evidence="1">Expedition CK06-06</strain>
    </source>
</reference>
<dbReference type="AlphaFoldDB" id="X1SKQ0"/>
<protein>
    <submittedName>
        <fullName evidence="1">Uncharacterized protein</fullName>
    </submittedName>
</protein>
<gene>
    <name evidence="1" type="ORF">S12H4_02778</name>
</gene>
<organism evidence="1">
    <name type="scientific">marine sediment metagenome</name>
    <dbReference type="NCBI Taxonomy" id="412755"/>
    <lineage>
        <taxon>unclassified sequences</taxon>
        <taxon>metagenomes</taxon>
        <taxon>ecological metagenomes</taxon>
    </lineage>
</organism>
<sequence>MANISNYLEEELLDHVFRNAEYATLAAVYCGLVDDVGTETEMEAGTLTNEITTYTGNRKAITFGAPAQVGVAPATKATIKNTGALEFLVMPAVTVKYAIVCDAATAGNILYWCPLVAEKTCNAGDTFRIPIDALTLDLA</sequence>
<comment type="caution">
    <text evidence="1">The sequence shown here is derived from an EMBL/GenBank/DDBJ whole genome shotgun (WGS) entry which is preliminary data.</text>
</comment>